<dbReference type="PANTHER" id="PTHR33639">
    <property type="entry name" value="THIOL-DISULFIDE OXIDOREDUCTASE DCC"/>
    <property type="match status" value="1"/>
</dbReference>
<keyword evidence="2" id="KW-1185">Reference proteome</keyword>
<evidence type="ECO:0000313" key="2">
    <source>
        <dbReference type="Proteomes" id="UP000285794"/>
    </source>
</evidence>
<sequence>MITDSSHPIVLFDGICNLCNTSVRFLLTYNRKANLRFSPLQSVKAKKILKHLNWEEKAMNSLIFIENNQIFIKSEAAFKISKHLTYPWKAIYHLRHFPKGFCDWLYDIVAQNRYSWFGKQQSCNMPPTEWVDRFL</sequence>
<dbReference type="Pfam" id="PF04134">
    <property type="entry name" value="DCC1-like"/>
    <property type="match status" value="1"/>
</dbReference>
<dbReference type="PANTHER" id="PTHR33639:SF2">
    <property type="entry name" value="DUF393 DOMAIN-CONTAINING PROTEIN"/>
    <property type="match status" value="1"/>
</dbReference>
<dbReference type="RefSeq" id="WP_125029494.1">
    <property type="nucleotide sequence ID" value="NZ_JAPXVP010000002.1"/>
</dbReference>
<dbReference type="InterPro" id="IPR007263">
    <property type="entry name" value="DCC1-like"/>
</dbReference>
<accession>A0A425Y6P4</accession>
<name>A0A425Y6P4_9BACT</name>
<dbReference type="EMBL" id="QQWG01000002">
    <property type="protein sequence ID" value="RRG24183.1"/>
    <property type="molecule type" value="Genomic_DNA"/>
</dbReference>
<dbReference type="InterPro" id="IPR052927">
    <property type="entry name" value="DCC_oxidoreductase"/>
</dbReference>
<dbReference type="Proteomes" id="UP000285794">
    <property type="component" value="Unassembled WGS sequence"/>
</dbReference>
<comment type="caution">
    <text evidence="1">The sequence shown here is derived from an EMBL/GenBank/DDBJ whole genome shotgun (WGS) entry which is preliminary data.</text>
</comment>
<evidence type="ECO:0000313" key="1">
    <source>
        <dbReference type="EMBL" id="RRG24183.1"/>
    </source>
</evidence>
<reference evidence="1 2" key="1">
    <citation type="submission" date="2018-07" db="EMBL/GenBank/DDBJ databases">
        <title>Draft genome sequence of Ancylomarina sp. M1P.</title>
        <authorList>
            <person name="Yadav S."/>
            <person name="Villanueva L."/>
            <person name="Damste J.S.S."/>
        </authorList>
    </citation>
    <scope>NUCLEOTIDE SEQUENCE [LARGE SCALE GENOMIC DNA]</scope>
    <source>
        <strain evidence="1 2">M1P</strain>
    </source>
</reference>
<protein>
    <submittedName>
        <fullName evidence="1">DUF393 domain-containing protein</fullName>
    </submittedName>
</protein>
<dbReference type="AlphaFoldDB" id="A0A425Y6P4"/>
<dbReference type="OrthoDB" id="9785438at2"/>
<proteinExistence type="predicted"/>
<gene>
    <name evidence="1" type="ORF">DWB61_03465</name>
</gene>
<organism evidence="1 2">
    <name type="scientific">Ancylomarina euxinus</name>
    <dbReference type="NCBI Taxonomy" id="2283627"/>
    <lineage>
        <taxon>Bacteria</taxon>
        <taxon>Pseudomonadati</taxon>
        <taxon>Bacteroidota</taxon>
        <taxon>Bacteroidia</taxon>
        <taxon>Marinilabiliales</taxon>
        <taxon>Marinifilaceae</taxon>
        <taxon>Ancylomarina</taxon>
    </lineage>
</organism>
<dbReference type="GO" id="GO:0015035">
    <property type="term" value="F:protein-disulfide reductase activity"/>
    <property type="evidence" value="ECO:0007669"/>
    <property type="project" value="InterPro"/>
</dbReference>